<evidence type="ECO:0000313" key="3">
    <source>
        <dbReference type="Proteomes" id="UP000012149"/>
    </source>
</evidence>
<evidence type="ECO:0000256" key="1">
    <source>
        <dbReference type="SAM" id="Phobius"/>
    </source>
</evidence>
<accession>M6WCN5</accession>
<dbReference type="AlphaFoldDB" id="M6WCN5"/>
<evidence type="ECO:0000313" key="2">
    <source>
        <dbReference type="EMBL" id="EMO59508.1"/>
    </source>
</evidence>
<comment type="caution">
    <text evidence="2">The sequence shown here is derived from an EMBL/GenBank/DDBJ whole genome shotgun (WGS) entry which is preliminary data.</text>
</comment>
<protein>
    <submittedName>
        <fullName evidence="2">Uncharacterized protein</fullName>
    </submittedName>
</protein>
<keyword evidence="1" id="KW-1133">Transmembrane helix</keyword>
<dbReference type="EMBL" id="AKWE02000029">
    <property type="protein sequence ID" value="EMO59508.1"/>
    <property type="molecule type" value="Genomic_DNA"/>
</dbReference>
<gene>
    <name evidence="2" type="ORF">LEP1GSC161_1268</name>
</gene>
<organism evidence="2 3">
    <name type="scientific">Leptospira santarosai str. CBC1416</name>
    <dbReference type="NCBI Taxonomy" id="1193059"/>
    <lineage>
        <taxon>Bacteria</taxon>
        <taxon>Pseudomonadati</taxon>
        <taxon>Spirochaetota</taxon>
        <taxon>Spirochaetia</taxon>
        <taxon>Leptospirales</taxon>
        <taxon>Leptospiraceae</taxon>
        <taxon>Leptospira</taxon>
    </lineage>
</organism>
<keyword evidence="1" id="KW-0472">Membrane</keyword>
<keyword evidence="1" id="KW-0812">Transmembrane</keyword>
<proteinExistence type="predicted"/>
<name>M6WCN5_9LEPT</name>
<reference evidence="2 3" key="1">
    <citation type="submission" date="2013-01" db="EMBL/GenBank/DDBJ databases">
        <authorList>
            <person name="Harkins D.M."/>
            <person name="Durkin A.S."/>
            <person name="Brinkac L.M."/>
            <person name="Haft D.H."/>
            <person name="Selengut J.D."/>
            <person name="Sanka R."/>
            <person name="DePew J."/>
            <person name="Purushe J."/>
            <person name="Matthias M.A."/>
            <person name="Vinetz J.M."/>
            <person name="Sutton G.G."/>
            <person name="Nierman W.C."/>
            <person name="Fouts D.E."/>
        </authorList>
    </citation>
    <scope>NUCLEOTIDE SEQUENCE [LARGE SCALE GENOMIC DNA]</scope>
    <source>
        <strain evidence="2 3">CBC1416</strain>
    </source>
</reference>
<sequence length="43" mass="5327">MKDSDFLIFIFGLFILLLVLDLFLFFPIRSLFLWKKEERKIFL</sequence>
<feature type="transmembrane region" description="Helical" evidence="1">
    <location>
        <begin position="6"/>
        <end position="26"/>
    </location>
</feature>
<dbReference type="Proteomes" id="UP000012149">
    <property type="component" value="Unassembled WGS sequence"/>
</dbReference>